<keyword evidence="5" id="KW-0328">Glycosyltransferase</keyword>
<name>A0A137NV99_CONC2</name>
<comment type="similarity">
    <text evidence="3">Belongs to the glycosyltransferase 2 family.</text>
</comment>
<dbReference type="Pfam" id="PF00535">
    <property type="entry name" value="Glycos_transf_2"/>
    <property type="match status" value="1"/>
</dbReference>
<evidence type="ECO:0000256" key="9">
    <source>
        <dbReference type="ARBA" id="ARBA00022968"/>
    </source>
</evidence>
<comment type="pathway">
    <text evidence="2">Protein modification; protein glycosylation.</text>
</comment>
<evidence type="ECO:0000259" key="13">
    <source>
        <dbReference type="Pfam" id="PF00535"/>
    </source>
</evidence>
<keyword evidence="6 14" id="KW-0808">Transferase</keyword>
<dbReference type="OMA" id="HMVNTDA"/>
<keyword evidence="8" id="KW-0256">Endoplasmic reticulum</keyword>
<evidence type="ECO:0000256" key="10">
    <source>
        <dbReference type="ARBA" id="ARBA00022989"/>
    </source>
</evidence>
<reference evidence="14 15" key="1">
    <citation type="journal article" date="2015" name="Genome Biol. Evol.">
        <title>Phylogenomic analyses indicate that early fungi evolved digesting cell walls of algal ancestors of land plants.</title>
        <authorList>
            <person name="Chang Y."/>
            <person name="Wang S."/>
            <person name="Sekimoto S."/>
            <person name="Aerts A.L."/>
            <person name="Choi C."/>
            <person name="Clum A."/>
            <person name="LaButti K.M."/>
            <person name="Lindquist E.A."/>
            <person name="Yee Ngan C."/>
            <person name="Ohm R.A."/>
            <person name="Salamov A.A."/>
            <person name="Grigoriev I.V."/>
            <person name="Spatafora J.W."/>
            <person name="Berbee M.L."/>
        </authorList>
    </citation>
    <scope>NUCLEOTIDE SEQUENCE [LARGE SCALE GENOMIC DNA]</scope>
    <source>
        <strain evidence="14 15">NRRL 28638</strain>
    </source>
</reference>
<dbReference type="PANTHER" id="PTHR10859">
    <property type="entry name" value="GLYCOSYL TRANSFERASE"/>
    <property type="match status" value="1"/>
</dbReference>
<evidence type="ECO:0000256" key="3">
    <source>
        <dbReference type="ARBA" id="ARBA00006739"/>
    </source>
</evidence>
<evidence type="ECO:0000313" key="15">
    <source>
        <dbReference type="Proteomes" id="UP000070444"/>
    </source>
</evidence>
<dbReference type="EC" id="2.4.1.117" evidence="4"/>
<dbReference type="SUPFAM" id="SSF53448">
    <property type="entry name" value="Nucleotide-diphospho-sugar transferases"/>
    <property type="match status" value="1"/>
</dbReference>
<dbReference type="AlphaFoldDB" id="A0A137NV99"/>
<dbReference type="Gene3D" id="3.90.550.10">
    <property type="entry name" value="Spore Coat Polysaccharide Biosynthesis Protein SpsA, Chain A"/>
    <property type="match status" value="1"/>
</dbReference>
<dbReference type="InterPro" id="IPR035518">
    <property type="entry name" value="DPG_synthase"/>
</dbReference>
<sequence>KPRLPTKGEQYYYTTSKDRFTTSNSVSSIRDPCELTLTVVVPAYNETERLPIMIEDAAEYLKDENQRDPDFKYEIIIVDDGSKDNTSETALRSAEQYGIKEHLKVIKLELNRGKGGAVTQGTLAARGKYILFADADGATKFSDIEHLVKRMDQVIDQGQGVVIGSRTHLEGTGAVVKRTALRSFLMMGFHTYLNILGIRGIRDTQCGFKLFSRKSAHIIFTNLHTERWIFDIEALLLAKLFKMPIAEVNVNWHEVAGSKINIIRDAIRMALDLLMIRLCYSAGVWKVTNPLLSKVK</sequence>
<dbReference type="CDD" id="cd04188">
    <property type="entry name" value="DPG_synthase"/>
    <property type="match status" value="1"/>
</dbReference>
<dbReference type="OrthoDB" id="3784at2759"/>
<evidence type="ECO:0000313" key="14">
    <source>
        <dbReference type="EMBL" id="KXN66662.1"/>
    </source>
</evidence>
<feature type="non-terminal residue" evidence="14">
    <location>
        <position position="1"/>
    </location>
</feature>
<proteinExistence type="inferred from homology"/>
<evidence type="ECO:0000256" key="12">
    <source>
        <dbReference type="ARBA" id="ARBA00045097"/>
    </source>
</evidence>
<dbReference type="InterPro" id="IPR029044">
    <property type="entry name" value="Nucleotide-diphossugar_trans"/>
</dbReference>
<keyword evidence="10" id="KW-1133">Transmembrane helix</keyword>
<comment type="subcellular location">
    <subcellularLocation>
        <location evidence="1">Endoplasmic reticulum membrane</location>
        <topology evidence="1">Single-pass membrane protein</topology>
    </subcellularLocation>
</comment>
<evidence type="ECO:0000256" key="5">
    <source>
        <dbReference type="ARBA" id="ARBA00022676"/>
    </source>
</evidence>
<dbReference type="GO" id="GO:0006487">
    <property type="term" value="P:protein N-linked glycosylation"/>
    <property type="evidence" value="ECO:0007669"/>
    <property type="project" value="TreeGrafter"/>
</dbReference>
<dbReference type="STRING" id="796925.A0A137NV99"/>
<evidence type="ECO:0000256" key="4">
    <source>
        <dbReference type="ARBA" id="ARBA00012583"/>
    </source>
</evidence>
<evidence type="ECO:0000256" key="6">
    <source>
        <dbReference type="ARBA" id="ARBA00022679"/>
    </source>
</evidence>
<feature type="domain" description="Glycosyltransferase 2-like" evidence="13">
    <location>
        <begin position="38"/>
        <end position="216"/>
    </location>
</feature>
<protein>
    <recommendedName>
        <fullName evidence="4">dolichyl-phosphate beta-glucosyltransferase</fullName>
        <ecNumber evidence="4">2.4.1.117</ecNumber>
    </recommendedName>
</protein>
<keyword evidence="9" id="KW-0735">Signal-anchor</keyword>
<comment type="catalytic activity">
    <reaction evidence="12">
        <text>a di-trans,poly-cis-dolichyl phosphate + UDP-alpha-D-glucose = a di-trans,poly-cis-dolichyl beta-D-glucosyl phosphate + UDP</text>
        <dbReference type="Rhea" id="RHEA:15401"/>
        <dbReference type="Rhea" id="RHEA-COMP:19498"/>
        <dbReference type="Rhea" id="RHEA-COMP:19502"/>
        <dbReference type="ChEBI" id="CHEBI:57525"/>
        <dbReference type="ChEBI" id="CHEBI:57683"/>
        <dbReference type="ChEBI" id="CHEBI:58223"/>
        <dbReference type="ChEBI" id="CHEBI:58885"/>
        <dbReference type="EC" id="2.4.1.117"/>
    </reaction>
    <physiologicalReaction direction="left-to-right" evidence="12">
        <dbReference type="Rhea" id="RHEA:15402"/>
    </physiologicalReaction>
</comment>
<dbReference type="Proteomes" id="UP000070444">
    <property type="component" value="Unassembled WGS sequence"/>
</dbReference>
<evidence type="ECO:0000256" key="8">
    <source>
        <dbReference type="ARBA" id="ARBA00022824"/>
    </source>
</evidence>
<evidence type="ECO:0000256" key="11">
    <source>
        <dbReference type="ARBA" id="ARBA00023136"/>
    </source>
</evidence>
<keyword evidence="15" id="KW-1185">Reference proteome</keyword>
<dbReference type="GO" id="GO:0005789">
    <property type="term" value="C:endoplasmic reticulum membrane"/>
    <property type="evidence" value="ECO:0007669"/>
    <property type="project" value="UniProtKB-SubCell"/>
</dbReference>
<keyword evidence="11" id="KW-0472">Membrane</keyword>
<evidence type="ECO:0000256" key="7">
    <source>
        <dbReference type="ARBA" id="ARBA00022692"/>
    </source>
</evidence>
<organism evidence="14 15">
    <name type="scientific">Conidiobolus coronatus (strain ATCC 28846 / CBS 209.66 / NRRL 28638)</name>
    <name type="common">Delacroixia coronata</name>
    <dbReference type="NCBI Taxonomy" id="796925"/>
    <lineage>
        <taxon>Eukaryota</taxon>
        <taxon>Fungi</taxon>
        <taxon>Fungi incertae sedis</taxon>
        <taxon>Zoopagomycota</taxon>
        <taxon>Entomophthoromycotina</taxon>
        <taxon>Entomophthoromycetes</taxon>
        <taxon>Entomophthorales</taxon>
        <taxon>Ancylistaceae</taxon>
        <taxon>Conidiobolus</taxon>
    </lineage>
</organism>
<evidence type="ECO:0000256" key="2">
    <source>
        <dbReference type="ARBA" id="ARBA00004922"/>
    </source>
</evidence>
<accession>A0A137NV99</accession>
<evidence type="ECO:0000256" key="1">
    <source>
        <dbReference type="ARBA" id="ARBA00004389"/>
    </source>
</evidence>
<gene>
    <name evidence="14" type="ORF">CONCODRAFT_43566</name>
</gene>
<keyword evidence="7" id="KW-0812">Transmembrane</keyword>
<dbReference type="InterPro" id="IPR001173">
    <property type="entry name" value="Glyco_trans_2-like"/>
</dbReference>
<dbReference type="GO" id="GO:0004581">
    <property type="term" value="F:dolichyl-phosphate beta-glucosyltransferase activity"/>
    <property type="evidence" value="ECO:0007669"/>
    <property type="project" value="UniProtKB-EC"/>
</dbReference>
<dbReference type="PANTHER" id="PTHR10859:SF91">
    <property type="entry name" value="DOLICHYL-PHOSPHATE BETA-GLUCOSYLTRANSFERASE"/>
    <property type="match status" value="1"/>
</dbReference>
<dbReference type="EMBL" id="KQ964700">
    <property type="protein sequence ID" value="KXN66662.1"/>
    <property type="molecule type" value="Genomic_DNA"/>
</dbReference>